<dbReference type="PANTHER" id="PTHR10545">
    <property type="entry name" value="DIAMINE N-ACETYLTRANSFERASE"/>
    <property type="match status" value="1"/>
</dbReference>
<dbReference type="PANTHER" id="PTHR10545:SF29">
    <property type="entry name" value="GH14572P-RELATED"/>
    <property type="match status" value="1"/>
</dbReference>
<protein>
    <submittedName>
        <fullName evidence="3">Putative Diamine acetyltransferase 2</fullName>
    </submittedName>
</protein>
<dbReference type="OrthoDB" id="7305308at2759"/>
<keyword evidence="4" id="KW-1185">Reference proteome</keyword>
<dbReference type="InterPro" id="IPR016181">
    <property type="entry name" value="Acyl_CoA_acyltransferase"/>
</dbReference>
<evidence type="ECO:0000313" key="4">
    <source>
        <dbReference type="Proteomes" id="UP000076858"/>
    </source>
</evidence>
<keyword evidence="2" id="KW-0012">Acyltransferase</keyword>
<sequence length="90" mass="10400">MEDMYIRPEDRKNRIAVSFFHLVSRAALIENCTRLNFCVLESNQPAAKLFQSLGAVDLTLKEGWHYYRIPRLGIEELAKPTIISTFNSQI</sequence>
<dbReference type="STRING" id="35525.A0A162NKY0"/>
<dbReference type="Gene3D" id="3.40.630.30">
    <property type="match status" value="1"/>
</dbReference>
<gene>
    <name evidence="3" type="ORF">APZ42_016123</name>
</gene>
<evidence type="ECO:0000256" key="1">
    <source>
        <dbReference type="ARBA" id="ARBA00022679"/>
    </source>
</evidence>
<evidence type="ECO:0000256" key="2">
    <source>
        <dbReference type="ARBA" id="ARBA00023315"/>
    </source>
</evidence>
<dbReference type="Proteomes" id="UP000076858">
    <property type="component" value="Unassembled WGS sequence"/>
</dbReference>
<comment type="caution">
    <text evidence="3">The sequence shown here is derived from an EMBL/GenBank/DDBJ whole genome shotgun (WGS) entry which is preliminary data.</text>
</comment>
<dbReference type="SUPFAM" id="SSF55729">
    <property type="entry name" value="Acyl-CoA N-acyltransferases (Nat)"/>
    <property type="match status" value="1"/>
</dbReference>
<organism evidence="3 4">
    <name type="scientific">Daphnia magna</name>
    <dbReference type="NCBI Taxonomy" id="35525"/>
    <lineage>
        <taxon>Eukaryota</taxon>
        <taxon>Metazoa</taxon>
        <taxon>Ecdysozoa</taxon>
        <taxon>Arthropoda</taxon>
        <taxon>Crustacea</taxon>
        <taxon>Branchiopoda</taxon>
        <taxon>Diplostraca</taxon>
        <taxon>Cladocera</taxon>
        <taxon>Anomopoda</taxon>
        <taxon>Daphniidae</taxon>
        <taxon>Daphnia</taxon>
    </lineage>
</organism>
<dbReference type="InterPro" id="IPR051016">
    <property type="entry name" value="Diverse_Substrate_AcTransf"/>
</dbReference>
<keyword evidence="1 3" id="KW-0808">Transferase</keyword>
<dbReference type="AlphaFoldDB" id="A0A162NKY0"/>
<evidence type="ECO:0000313" key="3">
    <source>
        <dbReference type="EMBL" id="KZS18081.1"/>
    </source>
</evidence>
<accession>A0A162NKY0</accession>
<dbReference type="GO" id="GO:0008080">
    <property type="term" value="F:N-acetyltransferase activity"/>
    <property type="evidence" value="ECO:0007669"/>
    <property type="project" value="UniProtKB-ARBA"/>
</dbReference>
<name>A0A162NKY0_9CRUS</name>
<reference evidence="3 4" key="1">
    <citation type="submission" date="2016-03" db="EMBL/GenBank/DDBJ databases">
        <title>EvidentialGene: Evidence-directed Construction of Genes on Genomes.</title>
        <authorList>
            <person name="Gilbert D.G."/>
            <person name="Choi J.-H."/>
            <person name="Mockaitis K."/>
            <person name="Colbourne J."/>
            <person name="Pfrender M."/>
        </authorList>
    </citation>
    <scope>NUCLEOTIDE SEQUENCE [LARGE SCALE GENOMIC DNA]</scope>
    <source>
        <strain evidence="3 4">Xinb3</strain>
        <tissue evidence="3">Complete organism</tissue>
    </source>
</reference>
<dbReference type="EMBL" id="LRGB01000568">
    <property type="protein sequence ID" value="KZS18081.1"/>
    <property type="molecule type" value="Genomic_DNA"/>
</dbReference>
<proteinExistence type="predicted"/>